<evidence type="ECO:0008006" key="4">
    <source>
        <dbReference type="Google" id="ProtNLM"/>
    </source>
</evidence>
<protein>
    <recommendedName>
        <fullName evidence="4">GerAB/ArcD/ProY family transporter</fullName>
    </recommendedName>
</protein>
<feature type="transmembrane region" description="Helical" evidence="1">
    <location>
        <begin position="176"/>
        <end position="195"/>
    </location>
</feature>
<comment type="caution">
    <text evidence="2">The sequence shown here is derived from an EMBL/GenBank/DDBJ whole genome shotgun (WGS) entry which is preliminary data.</text>
</comment>
<evidence type="ECO:0000313" key="2">
    <source>
        <dbReference type="EMBL" id="NEY73137.1"/>
    </source>
</evidence>
<accession>A0A6M0QA56</accession>
<dbReference type="PANTHER" id="PTHR37814:SF1">
    <property type="entry name" value="MEMBRANE PROTEIN"/>
    <property type="match status" value="1"/>
</dbReference>
<evidence type="ECO:0000256" key="1">
    <source>
        <dbReference type="SAM" id="Phobius"/>
    </source>
</evidence>
<evidence type="ECO:0000313" key="3">
    <source>
        <dbReference type="Proteomes" id="UP000481043"/>
    </source>
</evidence>
<proteinExistence type="predicted"/>
<organism evidence="2 3">
    <name type="scientific">Bacillus mesophilus</name>
    <dbReference type="NCBI Taxonomy" id="1808955"/>
    <lineage>
        <taxon>Bacteria</taxon>
        <taxon>Bacillati</taxon>
        <taxon>Bacillota</taxon>
        <taxon>Bacilli</taxon>
        <taxon>Bacillales</taxon>
        <taxon>Bacillaceae</taxon>
        <taxon>Bacillus</taxon>
    </lineage>
</organism>
<gene>
    <name evidence="2" type="ORF">G4D63_15495</name>
</gene>
<feature type="transmembrane region" description="Helical" evidence="1">
    <location>
        <begin position="249"/>
        <end position="274"/>
    </location>
</feature>
<name>A0A6M0QA56_9BACI</name>
<feature type="transmembrane region" description="Helical" evidence="1">
    <location>
        <begin position="38"/>
        <end position="58"/>
    </location>
</feature>
<dbReference type="RefSeq" id="WP_163180595.1">
    <property type="nucleotide sequence ID" value="NZ_JAAIWM010000005.1"/>
</dbReference>
<feature type="transmembrane region" description="Helical" evidence="1">
    <location>
        <begin position="135"/>
        <end position="156"/>
    </location>
</feature>
<keyword evidence="1" id="KW-1133">Transmembrane helix</keyword>
<dbReference type="Proteomes" id="UP000481043">
    <property type="component" value="Unassembled WGS sequence"/>
</dbReference>
<feature type="transmembrane region" description="Helical" evidence="1">
    <location>
        <begin position="204"/>
        <end position="222"/>
    </location>
</feature>
<feature type="transmembrane region" description="Helical" evidence="1">
    <location>
        <begin position="286"/>
        <end position="305"/>
    </location>
</feature>
<keyword evidence="1" id="KW-0472">Membrane</keyword>
<keyword evidence="1" id="KW-0812">Transmembrane</keyword>
<dbReference type="AlphaFoldDB" id="A0A6M0QA56"/>
<dbReference type="InterPro" id="IPR038728">
    <property type="entry name" value="YkvI-like"/>
</dbReference>
<reference evidence="2 3" key="1">
    <citation type="submission" date="2020-02" db="EMBL/GenBank/DDBJ databases">
        <title>Bacillus aquiflavi sp. nov., isolated from yellow water of strong flavor Chinese baijiu in Yibin region of China.</title>
        <authorList>
            <person name="Xie J."/>
        </authorList>
    </citation>
    <scope>NUCLEOTIDE SEQUENCE [LARGE SCALE GENOMIC DNA]</scope>
    <source>
        <strain evidence="2 3">SA4</strain>
    </source>
</reference>
<feature type="transmembrane region" description="Helical" evidence="1">
    <location>
        <begin position="109"/>
        <end position="128"/>
    </location>
</feature>
<sequence length="339" mass="37922">MWRNGIKWMFLILGTMIGAGYASGRELWQFFGAESGLAILLFTILFSICCYVIMKISFEEKTEHFLPVLNKLIGTKLSSVYDIVIIFYLFTTTMVMLAGGGAAIEIFHIPYWIGIVIFSCLLVILFIWNIRGMTSLNAVIIPLLIIGLLGTIITFMLKSPSSIGYEWTKQSNWPSAFTFTALNVIALIAVVGAIGKEMKDKNEAIIASVGSGLILGGIAFFYNQSLLQVSNEIVLYEIPLFAILKDYPYSMIILMTILLWTAIFTTAASGIFGLTSRLRQYLQMPTWLVALFIIVIMIPLTKFGFSTLVAVLYPIYGLINLYLVAAILIYPIANHYKWE</sequence>
<dbReference type="PANTHER" id="PTHR37814">
    <property type="entry name" value="CONSERVED MEMBRANE PROTEIN"/>
    <property type="match status" value="1"/>
</dbReference>
<feature type="transmembrane region" description="Helical" evidence="1">
    <location>
        <begin position="311"/>
        <end position="333"/>
    </location>
</feature>
<keyword evidence="3" id="KW-1185">Reference proteome</keyword>
<dbReference type="EMBL" id="JAAIWM010000005">
    <property type="protein sequence ID" value="NEY73137.1"/>
    <property type="molecule type" value="Genomic_DNA"/>
</dbReference>
<feature type="transmembrane region" description="Helical" evidence="1">
    <location>
        <begin position="79"/>
        <end position="103"/>
    </location>
</feature>